<gene>
    <name evidence="2" type="ORF">JTBM06_V1_60033</name>
</gene>
<evidence type="ECO:0000256" key="1">
    <source>
        <dbReference type="SAM" id="MobiDB-lite"/>
    </source>
</evidence>
<organism evidence="2">
    <name type="scientific">uncultured Woeseiaceae bacterium</name>
    <dbReference type="NCBI Taxonomy" id="1983305"/>
    <lineage>
        <taxon>Bacteria</taxon>
        <taxon>Pseudomonadati</taxon>
        <taxon>Pseudomonadota</taxon>
        <taxon>Gammaproteobacteria</taxon>
        <taxon>Woeseiales</taxon>
        <taxon>Woeseiaceae</taxon>
        <taxon>environmental samples</taxon>
    </lineage>
</organism>
<proteinExistence type="predicted"/>
<evidence type="ECO:0000313" key="2">
    <source>
        <dbReference type="EMBL" id="VUX55639.1"/>
    </source>
</evidence>
<reference evidence="2" key="1">
    <citation type="submission" date="2019-07" db="EMBL/GenBank/DDBJ databases">
        <authorList>
            <person name="Weber M."/>
            <person name="Kostadinov I."/>
            <person name="Kostadinov D I."/>
        </authorList>
    </citation>
    <scope>NUCLEOTIDE SEQUENCE</scope>
    <source>
        <strain evidence="2">Gfbio:sag-sample-m06:053724c1-46a9-4a36-b237-ea2bf867836b</strain>
    </source>
</reference>
<dbReference type="AlphaFoldDB" id="A0A7D9D1Q5"/>
<accession>A0A7D9D1Q5</accession>
<name>A0A7D9D1Q5_9GAMM</name>
<feature type="region of interest" description="Disordered" evidence="1">
    <location>
        <begin position="1"/>
        <end position="23"/>
    </location>
</feature>
<protein>
    <submittedName>
        <fullName evidence="2">Uncharacterized protein</fullName>
    </submittedName>
</protein>
<sequence length="23" mass="2445">MILNSVSGASGEVQGVSDLFDYR</sequence>
<dbReference type="EMBL" id="LR633967">
    <property type="protein sequence ID" value="VUX55639.1"/>
    <property type="molecule type" value="Genomic_DNA"/>
</dbReference>